<sequence length="159" mass="17122">MTLRLTDEETEALRAQAEIESRSMQEVARAALREYVARRGNARLVIADAAVEGDPIVRDIGLLESALGRPRATVFGSDAYPTLHLKAAAVLHSIARNRALLDGNKRLAWAATAVFLGINGHRVVTGQDEVVDLVLAVAAGTLDDMEKIAAQLEAWSPAR</sequence>
<dbReference type="EMBL" id="BAAAHP010000125">
    <property type="protein sequence ID" value="GAA0945834.1"/>
    <property type="molecule type" value="Genomic_DNA"/>
</dbReference>
<evidence type="ECO:0000313" key="2">
    <source>
        <dbReference type="EMBL" id="GAA0945834.1"/>
    </source>
</evidence>
<feature type="domain" description="Fido" evidence="1">
    <location>
        <begin position="19"/>
        <end position="154"/>
    </location>
</feature>
<dbReference type="Gene3D" id="1.20.120.1870">
    <property type="entry name" value="Fic/DOC protein, Fido domain"/>
    <property type="match status" value="1"/>
</dbReference>
<dbReference type="PANTHER" id="PTHR39426:SF1">
    <property type="entry name" value="HOMOLOGY TO DEATH-ON-CURING PROTEIN OF PHAGE P1"/>
    <property type="match status" value="1"/>
</dbReference>
<dbReference type="InterPro" id="IPR053737">
    <property type="entry name" value="Type_II_TA_Toxin"/>
</dbReference>
<keyword evidence="3" id="KW-1185">Reference proteome</keyword>
<organism evidence="2 3">
    <name type="scientific">Pseudonocardia zijingensis</name>
    <dbReference type="NCBI Taxonomy" id="153376"/>
    <lineage>
        <taxon>Bacteria</taxon>
        <taxon>Bacillati</taxon>
        <taxon>Actinomycetota</taxon>
        <taxon>Actinomycetes</taxon>
        <taxon>Pseudonocardiales</taxon>
        <taxon>Pseudonocardiaceae</taxon>
        <taxon>Pseudonocardia</taxon>
    </lineage>
</organism>
<dbReference type="Proteomes" id="UP001499967">
    <property type="component" value="Unassembled WGS sequence"/>
</dbReference>
<proteinExistence type="predicted"/>
<dbReference type="PANTHER" id="PTHR39426">
    <property type="entry name" value="HOMOLOGY TO DEATH-ON-CURING PROTEIN OF PHAGE P1"/>
    <property type="match status" value="1"/>
</dbReference>
<name>A0ABP4B428_9PSEU</name>
<dbReference type="PROSITE" id="PS51459">
    <property type="entry name" value="FIDO"/>
    <property type="match status" value="1"/>
</dbReference>
<dbReference type="Pfam" id="PF02661">
    <property type="entry name" value="Fic"/>
    <property type="match status" value="1"/>
</dbReference>
<dbReference type="SUPFAM" id="SSF47598">
    <property type="entry name" value="Ribbon-helix-helix"/>
    <property type="match status" value="1"/>
</dbReference>
<dbReference type="InterPro" id="IPR003812">
    <property type="entry name" value="Fido"/>
</dbReference>
<evidence type="ECO:0000313" key="3">
    <source>
        <dbReference type="Proteomes" id="UP001499967"/>
    </source>
</evidence>
<dbReference type="InterPro" id="IPR010985">
    <property type="entry name" value="Ribbon_hlx_hlx"/>
</dbReference>
<gene>
    <name evidence="2" type="ORF">GCM10009559_44030</name>
</gene>
<comment type="caution">
    <text evidence="2">The sequence shown here is derived from an EMBL/GenBank/DDBJ whole genome shotgun (WGS) entry which is preliminary data.</text>
</comment>
<dbReference type="InterPro" id="IPR006440">
    <property type="entry name" value="Doc"/>
</dbReference>
<reference evidence="3" key="1">
    <citation type="journal article" date="2019" name="Int. J. Syst. Evol. Microbiol.">
        <title>The Global Catalogue of Microorganisms (GCM) 10K type strain sequencing project: providing services to taxonomists for standard genome sequencing and annotation.</title>
        <authorList>
            <consortium name="The Broad Institute Genomics Platform"/>
            <consortium name="The Broad Institute Genome Sequencing Center for Infectious Disease"/>
            <person name="Wu L."/>
            <person name="Ma J."/>
        </authorList>
    </citation>
    <scope>NUCLEOTIDE SEQUENCE [LARGE SCALE GENOMIC DNA]</scope>
    <source>
        <strain evidence="3">JCM 11117</strain>
    </source>
</reference>
<protein>
    <recommendedName>
        <fullName evidence="1">Fido domain-containing protein</fullName>
    </recommendedName>
</protein>
<accession>A0ABP4B428</accession>
<evidence type="ECO:0000259" key="1">
    <source>
        <dbReference type="PROSITE" id="PS51459"/>
    </source>
</evidence>